<reference evidence="2" key="1">
    <citation type="submission" date="2015-07" db="EMBL/GenBank/DDBJ databases">
        <title>Lactobacillus ginsenosidimutans/EMML 3141/ whole genome sequencing.</title>
        <authorList>
            <person name="Kim M.K."/>
            <person name="Im W.-T."/>
            <person name="Srinivasan S."/>
            <person name="Lee J.-J."/>
        </authorList>
    </citation>
    <scope>NUCLEOTIDE SEQUENCE [LARGE SCALE GENOMIC DNA]</scope>
    <source>
        <strain evidence="2">EMML 3041</strain>
    </source>
</reference>
<evidence type="ECO:0000313" key="2">
    <source>
        <dbReference type="Proteomes" id="UP000036106"/>
    </source>
</evidence>
<dbReference type="Proteomes" id="UP000036106">
    <property type="component" value="Chromosome"/>
</dbReference>
<gene>
    <name evidence="1" type="ORF">ABM34_06355</name>
</gene>
<dbReference type="OrthoDB" id="2329864at2"/>
<name>A0A0H4QKF9_9LACO</name>
<dbReference type="KEGG" id="lgn:ABM34_06355"/>
<proteinExistence type="predicted"/>
<sequence length="382" mass="44520">MRKFDVDQLDGHFYFVIKSPLEELSSSELLKLVQGFYSGESTDYILKSHHIDLDSKRMRSVFPYVEIDEVCPYDGTPLVMKLPSVNAVDSWAGDEVCRTCGHRNVDPTSGRICECDGCVSKRKVFNSELREEYSSENHFVPEYSDLPLYAKLELATFVREMNVTDVENILSYDYVEPLFFYDYLFQLTYEKVIEPSAQNPVERFKSMFPKNGSLNYDYGKIDWRLNVQAEDVPDDELVEFLGHPDHNILQEKRESDAFYHLTIRNILLSIFVDIFDKQLDPKDNYHDLEQMNIEDWLISNSPKIVASAIVEARVEPDDFEFDDPDFDPIHAVSYYIQHPDEISDQAVEEATFDNRLNQPVCQIFFNDVLLMPDWMDKLVPIK</sequence>
<dbReference type="EMBL" id="CP012034">
    <property type="protein sequence ID" value="AKP67193.1"/>
    <property type="molecule type" value="Genomic_DNA"/>
</dbReference>
<dbReference type="PATRIC" id="fig|1007676.4.peg.1263"/>
<protein>
    <submittedName>
        <fullName evidence="1">Uncharacterized protein</fullName>
    </submittedName>
</protein>
<accession>A0A0H4QKF9</accession>
<organism evidence="1 2">
    <name type="scientific">Companilactobacillus ginsenosidimutans</name>
    <dbReference type="NCBI Taxonomy" id="1007676"/>
    <lineage>
        <taxon>Bacteria</taxon>
        <taxon>Bacillati</taxon>
        <taxon>Bacillota</taxon>
        <taxon>Bacilli</taxon>
        <taxon>Lactobacillales</taxon>
        <taxon>Lactobacillaceae</taxon>
        <taxon>Companilactobacillus</taxon>
    </lineage>
</organism>
<keyword evidence="2" id="KW-1185">Reference proteome</keyword>
<dbReference type="RefSeq" id="WP_048704341.1">
    <property type="nucleotide sequence ID" value="NZ_CP012034.1"/>
</dbReference>
<dbReference type="AlphaFoldDB" id="A0A0H4QKF9"/>
<evidence type="ECO:0000313" key="1">
    <source>
        <dbReference type="EMBL" id="AKP67193.1"/>
    </source>
</evidence>